<reference evidence="2 3" key="1">
    <citation type="submission" date="2019-10" db="EMBL/GenBank/DDBJ databases">
        <authorList>
            <person name="Karimi E."/>
        </authorList>
    </citation>
    <scope>NUCLEOTIDE SEQUENCE [LARGE SCALE GENOMIC DNA]</scope>
    <source>
        <strain evidence="2">Maribacter sp. 151</strain>
    </source>
</reference>
<accession>A0A653NQE7</accession>
<organism evidence="2 3">
    <name type="scientific">Maribacter litoralis</name>
    <dbReference type="NCBI Taxonomy" id="2059726"/>
    <lineage>
        <taxon>Bacteria</taxon>
        <taxon>Pseudomonadati</taxon>
        <taxon>Bacteroidota</taxon>
        <taxon>Flavobacteriia</taxon>
        <taxon>Flavobacteriales</taxon>
        <taxon>Flavobacteriaceae</taxon>
        <taxon>Maribacter</taxon>
    </lineage>
</organism>
<feature type="transmembrane region" description="Helical" evidence="1">
    <location>
        <begin position="6"/>
        <end position="31"/>
    </location>
</feature>
<dbReference type="EMBL" id="CABWLR010000001">
    <property type="protein sequence ID" value="VXB19610.1"/>
    <property type="molecule type" value="Genomic_DNA"/>
</dbReference>
<keyword evidence="1" id="KW-0472">Membrane</keyword>
<evidence type="ECO:0000313" key="2">
    <source>
        <dbReference type="EMBL" id="VXB19610.1"/>
    </source>
</evidence>
<keyword evidence="3" id="KW-1185">Reference proteome</keyword>
<dbReference type="Proteomes" id="UP000430202">
    <property type="component" value="Unassembled WGS sequence"/>
</dbReference>
<sequence>MKVLKIYNYSFFKLLFVSLNLIFEFVLIVEYNSIKLIFLKKYHKL</sequence>
<keyword evidence="1" id="KW-1133">Transmembrane helix</keyword>
<name>A0A653NQE7_9FLAO</name>
<keyword evidence="1" id="KW-0812">Transmembrane</keyword>
<protein>
    <submittedName>
        <fullName evidence="2">Uncharacterized protein</fullName>
    </submittedName>
</protein>
<dbReference type="AlphaFoldDB" id="A0A653NQE7"/>
<evidence type="ECO:0000313" key="3">
    <source>
        <dbReference type="Proteomes" id="UP000430202"/>
    </source>
</evidence>
<evidence type="ECO:0000256" key="1">
    <source>
        <dbReference type="SAM" id="Phobius"/>
    </source>
</evidence>
<proteinExistence type="predicted"/>
<gene>
    <name evidence="2" type="ORF">MARI151_10764</name>
</gene>